<dbReference type="Proteomes" id="UP000615455">
    <property type="component" value="Unassembled WGS sequence"/>
</dbReference>
<dbReference type="RefSeq" id="WP_189009631.1">
    <property type="nucleotide sequence ID" value="NZ_BMHE01000005.1"/>
</dbReference>
<dbReference type="InterPro" id="IPR002033">
    <property type="entry name" value="TatC"/>
</dbReference>
<keyword evidence="5" id="KW-0813">Transport</keyword>
<dbReference type="InterPro" id="IPR019820">
    <property type="entry name" value="Sec-indep_translocase_CS"/>
</dbReference>
<evidence type="ECO:0000256" key="5">
    <source>
        <dbReference type="HAMAP-Rule" id="MF_00902"/>
    </source>
</evidence>
<evidence type="ECO:0000256" key="3">
    <source>
        <dbReference type="ARBA" id="ARBA00022989"/>
    </source>
</evidence>
<comment type="function">
    <text evidence="5">Part of the twin-arginine translocation (Tat) system that transports large folded proteins containing a characteristic twin-arginine motif in their signal peptide across membranes.</text>
</comment>
<keyword evidence="2 5" id="KW-0812">Transmembrane</keyword>
<evidence type="ECO:0000256" key="2">
    <source>
        <dbReference type="ARBA" id="ARBA00022692"/>
    </source>
</evidence>
<evidence type="ECO:0000256" key="1">
    <source>
        <dbReference type="ARBA" id="ARBA00004141"/>
    </source>
</evidence>
<reference evidence="7" key="1">
    <citation type="journal article" date="2019" name="Int. J. Syst. Evol. Microbiol.">
        <title>The Global Catalogue of Microorganisms (GCM) 10K type strain sequencing project: providing services to taxonomists for standard genome sequencing and annotation.</title>
        <authorList>
            <consortium name="The Broad Institute Genomics Platform"/>
            <consortium name="The Broad Institute Genome Sequencing Center for Infectious Disease"/>
            <person name="Wu L."/>
            <person name="Ma J."/>
        </authorList>
    </citation>
    <scope>NUCLEOTIDE SEQUENCE [LARGE SCALE GENOMIC DNA]</scope>
    <source>
        <strain evidence="7">CGMCC 1.15043</strain>
    </source>
</reference>
<proteinExistence type="inferred from homology"/>
<keyword evidence="5" id="KW-0653">Protein transport</keyword>
<gene>
    <name evidence="6" type="primary">tatC2</name>
    <name evidence="5" type="synonym">tatC</name>
    <name evidence="6" type="ORF">GCM10008018_13960</name>
</gene>
<keyword evidence="7" id="KW-1185">Reference proteome</keyword>
<keyword evidence="5" id="KW-0811">Translocation</keyword>
<dbReference type="PROSITE" id="PS01218">
    <property type="entry name" value="TATC"/>
    <property type="match status" value="1"/>
</dbReference>
<sequence>MPREKEISLIDHLSELRTRIIRIVIILALTMIGGFFAAQRIFLYFKEAPPAANISWHVFSPVDGIRIYMMIAFVIALTITLPYILFQIWGFVKEGLTMAEQSATLRYIPYTLLCFIIGLSFAYFIVFPMSMTFTNRISENLGLTQTYGVAQYFSFMINIVLPLSIAFELPIVVMFLTRIRLLNPKLLHKFRRYAYLVLIITASLISPPDLVSHLMVAIPLFALYEISILLSRFVIRDQMKKQNRFNTEGPLLLK</sequence>
<feature type="transmembrane region" description="Helical" evidence="5">
    <location>
        <begin position="107"/>
        <end position="129"/>
    </location>
</feature>
<comment type="caution">
    <text evidence="6">The sequence shown here is derived from an EMBL/GenBank/DDBJ whole genome shotgun (WGS) entry which is preliminary data.</text>
</comment>
<dbReference type="HAMAP" id="MF_00902">
    <property type="entry name" value="TatC"/>
    <property type="match status" value="1"/>
</dbReference>
<feature type="transmembrane region" description="Helical" evidence="5">
    <location>
        <begin position="65"/>
        <end position="86"/>
    </location>
</feature>
<dbReference type="Pfam" id="PF00902">
    <property type="entry name" value="TatC"/>
    <property type="match status" value="1"/>
</dbReference>
<feature type="transmembrane region" description="Helical" evidence="5">
    <location>
        <begin position="216"/>
        <end position="235"/>
    </location>
</feature>
<dbReference type="NCBIfam" id="TIGR00945">
    <property type="entry name" value="tatC"/>
    <property type="match status" value="1"/>
</dbReference>
<evidence type="ECO:0000313" key="7">
    <source>
        <dbReference type="Proteomes" id="UP000615455"/>
    </source>
</evidence>
<protein>
    <recommendedName>
        <fullName evidence="5">Sec-independent protein translocase protein TatC</fullName>
    </recommendedName>
</protein>
<comment type="similarity">
    <text evidence="5">Belongs to the TatC family.</text>
</comment>
<keyword evidence="5" id="KW-1003">Cell membrane</keyword>
<dbReference type="PANTHER" id="PTHR30371:SF0">
    <property type="entry name" value="SEC-INDEPENDENT PROTEIN TRANSLOCASE PROTEIN TATC, CHLOROPLASTIC-RELATED"/>
    <property type="match status" value="1"/>
</dbReference>
<comment type="subunit">
    <text evidence="5">Forms a complex with TatA.</text>
</comment>
<feature type="transmembrane region" description="Helical" evidence="5">
    <location>
        <begin position="193"/>
        <end position="210"/>
    </location>
</feature>
<feature type="transmembrane region" description="Helical" evidence="5">
    <location>
        <begin position="149"/>
        <end position="173"/>
    </location>
</feature>
<keyword evidence="4 5" id="KW-0472">Membrane</keyword>
<evidence type="ECO:0000313" key="6">
    <source>
        <dbReference type="EMBL" id="GGI45805.1"/>
    </source>
</evidence>
<dbReference type="EMBL" id="BMHE01000005">
    <property type="protein sequence ID" value="GGI45805.1"/>
    <property type="molecule type" value="Genomic_DNA"/>
</dbReference>
<accession>A0ABQ2BTJ9</accession>
<evidence type="ECO:0000256" key="4">
    <source>
        <dbReference type="ARBA" id="ARBA00023136"/>
    </source>
</evidence>
<organism evidence="6 7">
    <name type="scientific">Paenibacillus marchantiophytorum</name>
    <dbReference type="NCBI Taxonomy" id="1619310"/>
    <lineage>
        <taxon>Bacteria</taxon>
        <taxon>Bacillati</taxon>
        <taxon>Bacillota</taxon>
        <taxon>Bacilli</taxon>
        <taxon>Bacillales</taxon>
        <taxon>Paenibacillaceae</taxon>
        <taxon>Paenibacillus</taxon>
    </lineage>
</organism>
<dbReference type="PANTHER" id="PTHR30371">
    <property type="entry name" value="SEC-INDEPENDENT PROTEIN TRANSLOCASE PROTEIN TATC"/>
    <property type="match status" value="1"/>
</dbReference>
<feature type="transmembrane region" description="Helical" evidence="5">
    <location>
        <begin position="20"/>
        <end position="45"/>
    </location>
</feature>
<name>A0ABQ2BTJ9_9BACL</name>
<keyword evidence="3 5" id="KW-1133">Transmembrane helix</keyword>
<comment type="subcellular location">
    <subcellularLocation>
        <location evidence="5">Cell membrane</location>
        <topology evidence="5">Multi-pass membrane protein</topology>
    </subcellularLocation>
    <subcellularLocation>
        <location evidence="1">Membrane</location>
        <topology evidence="1">Multi-pass membrane protein</topology>
    </subcellularLocation>
</comment>
<dbReference type="PRINTS" id="PR01840">
    <property type="entry name" value="TATCFAMILY"/>
</dbReference>